<dbReference type="InterPro" id="IPR027268">
    <property type="entry name" value="Peptidase_M4/M1_CTD_sf"/>
</dbReference>
<feature type="chain" id="PRO_5024847472" description="Peptidase M1 membrane alanine aminopeptidase domain-containing protein" evidence="1">
    <location>
        <begin position="20"/>
        <end position="453"/>
    </location>
</feature>
<accession>A0A5S9F3T3</accession>
<dbReference type="KEGG" id="uam:UABAM_02119"/>
<evidence type="ECO:0008006" key="4">
    <source>
        <dbReference type="Google" id="ProtNLM"/>
    </source>
</evidence>
<keyword evidence="3" id="KW-1185">Reference proteome</keyword>
<dbReference type="EMBL" id="AP019860">
    <property type="protein sequence ID" value="BBM83764.1"/>
    <property type="molecule type" value="Genomic_DNA"/>
</dbReference>
<organism evidence="2 3">
    <name type="scientific">Uabimicrobium amorphum</name>
    <dbReference type="NCBI Taxonomy" id="2596890"/>
    <lineage>
        <taxon>Bacteria</taxon>
        <taxon>Pseudomonadati</taxon>
        <taxon>Planctomycetota</taxon>
        <taxon>Candidatus Uabimicrobiia</taxon>
        <taxon>Candidatus Uabimicrobiales</taxon>
        <taxon>Candidatus Uabimicrobiaceae</taxon>
        <taxon>Candidatus Uabimicrobium</taxon>
    </lineage>
</organism>
<dbReference type="Gene3D" id="1.10.390.10">
    <property type="entry name" value="Neutral Protease Domain 2"/>
    <property type="match status" value="2"/>
</dbReference>
<dbReference type="RefSeq" id="WP_151967949.1">
    <property type="nucleotide sequence ID" value="NZ_AP019860.1"/>
</dbReference>
<evidence type="ECO:0000256" key="1">
    <source>
        <dbReference type="SAM" id="SignalP"/>
    </source>
</evidence>
<dbReference type="AlphaFoldDB" id="A0A5S9F3T3"/>
<proteinExistence type="predicted"/>
<reference evidence="2 3" key="1">
    <citation type="submission" date="2019-08" db="EMBL/GenBank/DDBJ databases">
        <title>Complete genome sequence of Candidatus Uab amorphum.</title>
        <authorList>
            <person name="Shiratori T."/>
            <person name="Suzuki S."/>
            <person name="Kakizawa Y."/>
            <person name="Ishida K."/>
        </authorList>
    </citation>
    <scope>NUCLEOTIDE SEQUENCE [LARGE SCALE GENOMIC DNA]</scope>
    <source>
        <strain evidence="2 3">SRT547</strain>
    </source>
</reference>
<sequence length="453" mass="50781">MKKLLFLSIVLCVSLVANDLDKAPQNFNQFDGKAVFVDFQQVKVDLVLDVKARKATAVTSISFFQPQDGYPIFDLVPSVSSAKVDGQELSAQSCPSVNSPGNATTVRVVRKQLAAGMHELQITNSFTKNLEFTSQGVKLGFFMSDLSKRTFIEQYIPGNLEFDQYPTQLQLKILNASYEHRVMANGTMQKLGSNQFSISFPQYFTASSFYLHIVNPNAMTIVEYDYKGMEKTIPLTVYAKSSSLANNGMRDLKKYMAELESTFGPFCHPQFIAYMTPSGGGMEHCGATITSLWALGHELTHSWFARGVMPSSGNSGWMDEAIASWRDKGYPRKAPANRTPVNLAGHSEYRRHTPYASYSSGMTFIAELDYILSAQGGMKKQLRELFANNHHKNITTEQFKAFIEKKAGKSLFDRFDRYIYGQGEEALMSEQHACDNHDSVCRPFTAEELRDNL</sequence>
<protein>
    <recommendedName>
        <fullName evidence="4">Peptidase M1 membrane alanine aminopeptidase domain-containing protein</fullName>
    </recommendedName>
</protein>
<dbReference type="OrthoDB" id="9814383at2"/>
<feature type="signal peptide" evidence="1">
    <location>
        <begin position="1"/>
        <end position="19"/>
    </location>
</feature>
<keyword evidence="1" id="KW-0732">Signal</keyword>
<evidence type="ECO:0000313" key="2">
    <source>
        <dbReference type="EMBL" id="BBM83764.1"/>
    </source>
</evidence>
<dbReference type="SUPFAM" id="SSF55486">
    <property type="entry name" value="Metalloproteases ('zincins'), catalytic domain"/>
    <property type="match status" value="1"/>
</dbReference>
<evidence type="ECO:0000313" key="3">
    <source>
        <dbReference type="Proteomes" id="UP000326354"/>
    </source>
</evidence>
<name>A0A5S9F3T3_UABAM</name>
<gene>
    <name evidence="2" type="ORF">UABAM_02119</name>
</gene>
<dbReference type="Proteomes" id="UP000326354">
    <property type="component" value="Chromosome"/>
</dbReference>